<dbReference type="EMBL" id="ML977326">
    <property type="protein sequence ID" value="KAF2114050.1"/>
    <property type="molecule type" value="Genomic_DNA"/>
</dbReference>
<dbReference type="AlphaFoldDB" id="A0A6A5Z3Q8"/>
<comment type="similarity">
    <text evidence="2">Belongs to the ustYa family.</text>
</comment>
<name>A0A6A5Z3Q8_9PLEO</name>
<dbReference type="PANTHER" id="PTHR33365">
    <property type="entry name" value="YALI0B05434P"/>
    <property type="match status" value="1"/>
</dbReference>
<evidence type="ECO:0000313" key="6">
    <source>
        <dbReference type="Proteomes" id="UP000799770"/>
    </source>
</evidence>
<dbReference type="OrthoDB" id="3687641at2759"/>
<evidence type="ECO:0000256" key="2">
    <source>
        <dbReference type="ARBA" id="ARBA00035112"/>
    </source>
</evidence>
<dbReference type="Proteomes" id="UP000799770">
    <property type="component" value="Unassembled WGS sequence"/>
</dbReference>
<gene>
    <name evidence="5" type="ORF">BDV96DRAFT_600790</name>
</gene>
<comment type="pathway">
    <text evidence="1">Mycotoxin biosynthesis.</text>
</comment>
<feature type="compositionally biased region" description="Basic and acidic residues" evidence="3">
    <location>
        <begin position="8"/>
        <end position="17"/>
    </location>
</feature>
<keyword evidence="4" id="KW-0812">Transmembrane</keyword>
<sequence length="229" mass="26283">MASTQGYSEKEKQHGSSDDDSLSFIPKNGGISTTKIVVIFVFFVQALFILKLWSMIPKYCTLDPHNKDTTRRKWHRNTSYMSLDHEYDHLWNETGRSALVFDDYESVVQITMQVQVTTQRQTSLLLARFHELHCLAAIRKALQDAREGHDIGLDEKDNSHWPHCLQFLREAILCTADDTLEHRAPNGTVFSGYLDERTCGSAAKLYEYRDARKIYNYDGSLVSTAPWNG</sequence>
<dbReference type="Pfam" id="PF11807">
    <property type="entry name" value="UstYa"/>
    <property type="match status" value="1"/>
</dbReference>
<protein>
    <submittedName>
        <fullName evidence="5">Uncharacterized protein</fullName>
    </submittedName>
</protein>
<dbReference type="PANTHER" id="PTHR33365:SF4">
    <property type="entry name" value="CYCLOCHLOROTINE BIOSYNTHESIS PROTEIN O"/>
    <property type="match status" value="1"/>
</dbReference>
<feature type="transmembrane region" description="Helical" evidence="4">
    <location>
        <begin position="36"/>
        <end position="56"/>
    </location>
</feature>
<evidence type="ECO:0000256" key="1">
    <source>
        <dbReference type="ARBA" id="ARBA00004685"/>
    </source>
</evidence>
<evidence type="ECO:0000313" key="5">
    <source>
        <dbReference type="EMBL" id="KAF2114050.1"/>
    </source>
</evidence>
<keyword evidence="4" id="KW-0472">Membrane</keyword>
<keyword evidence="6" id="KW-1185">Reference proteome</keyword>
<keyword evidence="4" id="KW-1133">Transmembrane helix</keyword>
<dbReference type="GO" id="GO:0043386">
    <property type="term" value="P:mycotoxin biosynthetic process"/>
    <property type="evidence" value="ECO:0007669"/>
    <property type="project" value="InterPro"/>
</dbReference>
<dbReference type="InterPro" id="IPR021765">
    <property type="entry name" value="UstYa-like"/>
</dbReference>
<feature type="region of interest" description="Disordered" evidence="3">
    <location>
        <begin position="1"/>
        <end position="21"/>
    </location>
</feature>
<reference evidence="5" key="1">
    <citation type="journal article" date="2020" name="Stud. Mycol.">
        <title>101 Dothideomycetes genomes: a test case for predicting lifestyles and emergence of pathogens.</title>
        <authorList>
            <person name="Haridas S."/>
            <person name="Albert R."/>
            <person name="Binder M."/>
            <person name="Bloem J."/>
            <person name="Labutti K."/>
            <person name="Salamov A."/>
            <person name="Andreopoulos B."/>
            <person name="Baker S."/>
            <person name="Barry K."/>
            <person name="Bills G."/>
            <person name="Bluhm B."/>
            <person name="Cannon C."/>
            <person name="Castanera R."/>
            <person name="Culley D."/>
            <person name="Daum C."/>
            <person name="Ezra D."/>
            <person name="Gonzalez J."/>
            <person name="Henrissat B."/>
            <person name="Kuo A."/>
            <person name="Liang C."/>
            <person name="Lipzen A."/>
            <person name="Lutzoni F."/>
            <person name="Magnuson J."/>
            <person name="Mondo S."/>
            <person name="Nolan M."/>
            <person name="Ohm R."/>
            <person name="Pangilinan J."/>
            <person name="Park H.-J."/>
            <person name="Ramirez L."/>
            <person name="Alfaro M."/>
            <person name="Sun H."/>
            <person name="Tritt A."/>
            <person name="Yoshinaga Y."/>
            <person name="Zwiers L.-H."/>
            <person name="Turgeon B."/>
            <person name="Goodwin S."/>
            <person name="Spatafora J."/>
            <person name="Crous P."/>
            <person name="Grigoriev I."/>
        </authorList>
    </citation>
    <scope>NUCLEOTIDE SEQUENCE</scope>
    <source>
        <strain evidence="5">CBS 627.86</strain>
    </source>
</reference>
<organism evidence="5 6">
    <name type="scientific">Lophiotrema nucula</name>
    <dbReference type="NCBI Taxonomy" id="690887"/>
    <lineage>
        <taxon>Eukaryota</taxon>
        <taxon>Fungi</taxon>
        <taxon>Dikarya</taxon>
        <taxon>Ascomycota</taxon>
        <taxon>Pezizomycotina</taxon>
        <taxon>Dothideomycetes</taxon>
        <taxon>Pleosporomycetidae</taxon>
        <taxon>Pleosporales</taxon>
        <taxon>Lophiotremataceae</taxon>
        <taxon>Lophiotrema</taxon>
    </lineage>
</organism>
<proteinExistence type="inferred from homology"/>
<evidence type="ECO:0000256" key="3">
    <source>
        <dbReference type="SAM" id="MobiDB-lite"/>
    </source>
</evidence>
<evidence type="ECO:0000256" key="4">
    <source>
        <dbReference type="SAM" id="Phobius"/>
    </source>
</evidence>
<accession>A0A6A5Z3Q8</accession>